<keyword evidence="10" id="KW-0472">Membrane</keyword>
<evidence type="ECO:0000256" key="10">
    <source>
        <dbReference type="ARBA" id="ARBA00023136"/>
    </source>
</evidence>
<gene>
    <name evidence="25" type="ORF">ROHU_008056</name>
</gene>
<feature type="compositionally biased region" description="Pro residues" evidence="21">
    <location>
        <begin position="2037"/>
        <end position="2047"/>
    </location>
</feature>
<proteinExistence type="evidence at protein level"/>
<evidence type="ECO:0000256" key="19">
    <source>
        <dbReference type="PROSITE-ProRule" id="PRU00283"/>
    </source>
</evidence>
<dbReference type="Gene3D" id="2.60.200.20">
    <property type="match status" value="1"/>
</dbReference>
<evidence type="ECO:0000256" key="14">
    <source>
        <dbReference type="ARBA" id="ARBA00023329"/>
    </source>
</evidence>
<dbReference type="InterPro" id="IPR027417">
    <property type="entry name" value="P-loop_NTPase"/>
</dbReference>
<dbReference type="InterPro" id="IPR022140">
    <property type="entry name" value="Kinesin-like_KIF1-typ"/>
</dbReference>
<evidence type="ECO:0000256" key="2">
    <source>
        <dbReference type="ARBA" id="ARBA00004250"/>
    </source>
</evidence>
<keyword evidence="13" id="KW-0413">Isomerase</keyword>
<dbReference type="GO" id="GO:0008574">
    <property type="term" value="F:plus-end-directed microtubule motor activity"/>
    <property type="evidence" value="ECO:0007669"/>
    <property type="project" value="UniProtKB-EC"/>
</dbReference>
<dbReference type="SMART" id="SM00248">
    <property type="entry name" value="ANK"/>
    <property type="match status" value="8"/>
</dbReference>
<dbReference type="SUPFAM" id="SSF49879">
    <property type="entry name" value="SMAD/FHA domain"/>
    <property type="match status" value="1"/>
</dbReference>
<dbReference type="FunFam" id="2.30.29.30:FF:000023">
    <property type="entry name" value="Kinesin family member 1B"/>
    <property type="match status" value="1"/>
</dbReference>
<dbReference type="Pfam" id="PF16183">
    <property type="entry name" value="Kinesin_assoc"/>
    <property type="match status" value="1"/>
</dbReference>
<evidence type="ECO:0000256" key="8">
    <source>
        <dbReference type="ARBA" id="ARBA00023018"/>
    </source>
</evidence>
<dbReference type="FunFam" id="2.60.200.20:FF:000001">
    <property type="entry name" value="Kinesin family member 1B"/>
    <property type="match status" value="1"/>
</dbReference>
<feature type="region of interest" description="Disordered" evidence="21">
    <location>
        <begin position="943"/>
        <end position="963"/>
    </location>
</feature>
<keyword evidence="6 19" id="KW-0547">Nucleotide-binding</keyword>
<keyword evidence="14" id="KW-0968">Cytoplasmic vesicle</keyword>
<evidence type="ECO:0000256" key="20">
    <source>
        <dbReference type="SAM" id="Coils"/>
    </source>
</evidence>
<keyword evidence="11 19" id="KW-0505">Motor protein</keyword>
<evidence type="ECO:0000256" key="5">
    <source>
        <dbReference type="ARBA" id="ARBA00022701"/>
    </source>
</evidence>
<comment type="similarity">
    <text evidence="19">Belongs to the TRAFAC class myosin-kinesin ATPase superfamily. Kinesin family.</text>
</comment>
<evidence type="ECO:0000256" key="4">
    <source>
        <dbReference type="ARBA" id="ARBA00022553"/>
    </source>
</evidence>
<dbReference type="PANTHER" id="PTHR47117:SF2">
    <property type="entry name" value="KINESIN-LIKE PROTEIN KIF1A ISOFORM X1"/>
    <property type="match status" value="1"/>
</dbReference>
<dbReference type="InterPro" id="IPR001849">
    <property type="entry name" value="PH_domain"/>
</dbReference>
<keyword evidence="3" id="KW-0963">Cytoplasm</keyword>
<dbReference type="PROSITE" id="PS50297">
    <property type="entry name" value="ANK_REP_REGION"/>
    <property type="match status" value="4"/>
</dbReference>
<feature type="binding site" evidence="19">
    <location>
        <begin position="96"/>
        <end position="103"/>
    </location>
    <ligand>
        <name>ATP</name>
        <dbReference type="ChEBI" id="CHEBI:30616"/>
    </ligand>
</feature>
<keyword evidence="12" id="KW-0206">Cytoskeleton</keyword>
<dbReference type="Pfam" id="PF13637">
    <property type="entry name" value="Ank_4"/>
    <property type="match status" value="1"/>
</dbReference>
<dbReference type="GO" id="GO:0010970">
    <property type="term" value="P:transport along microtubule"/>
    <property type="evidence" value="ECO:0007669"/>
    <property type="project" value="UniProtKB-ARBA"/>
</dbReference>
<dbReference type="InterPro" id="IPR011993">
    <property type="entry name" value="PH-like_dom_sf"/>
</dbReference>
<dbReference type="GO" id="GO:0008017">
    <property type="term" value="F:microtubule binding"/>
    <property type="evidence" value="ECO:0007669"/>
    <property type="project" value="InterPro"/>
</dbReference>
<dbReference type="InterPro" id="IPR032405">
    <property type="entry name" value="Kinesin_assoc"/>
</dbReference>
<keyword evidence="18" id="KW-0040">ANK repeat</keyword>
<comment type="caution">
    <text evidence="25">The sequence shown here is derived from an EMBL/GenBank/DDBJ whole genome shotgun (WGS) entry which is preliminary data.</text>
</comment>
<evidence type="ECO:0000256" key="17">
    <source>
        <dbReference type="ARBA" id="ARBA00066390"/>
    </source>
</evidence>
<feature type="coiled-coil region" evidence="20">
    <location>
        <begin position="651"/>
        <end position="700"/>
    </location>
</feature>
<dbReference type="PROSITE" id="PS50088">
    <property type="entry name" value="ANK_REPEAT"/>
    <property type="match status" value="4"/>
</dbReference>
<dbReference type="SMART" id="SM00129">
    <property type="entry name" value="KISc"/>
    <property type="match status" value="1"/>
</dbReference>
<evidence type="ECO:0000259" key="22">
    <source>
        <dbReference type="PROSITE" id="PS50003"/>
    </source>
</evidence>
<evidence type="ECO:0000259" key="24">
    <source>
        <dbReference type="PROSITE" id="PS50067"/>
    </source>
</evidence>
<dbReference type="STRING" id="84645.A0A498MDU7"/>
<keyword evidence="5" id="KW-0493">Microtubule</keyword>
<dbReference type="PROSITE" id="PS50006">
    <property type="entry name" value="FHA_DOMAIN"/>
    <property type="match status" value="1"/>
</dbReference>
<comment type="catalytic activity">
    <reaction evidence="16">
        <text>ATP + H2O + a kinesin associated with a microtubule at position (n) = ADP + phosphate a kinesin associated with a microtubule at position (n+1, toward the plus end).</text>
        <dbReference type="EC" id="5.6.1.3"/>
    </reaction>
</comment>
<evidence type="ECO:0000256" key="7">
    <source>
        <dbReference type="ARBA" id="ARBA00022840"/>
    </source>
</evidence>
<dbReference type="Gene3D" id="2.30.29.30">
    <property type="entry name" value="Pleckstrin-homology domain (PH domain)/Phosphotyrosine-binding domain (PTB)"/>
    <property type="match status" value="1"/>
</dbReference>
<feature type="domain" description="PH" evidence="22">
    <location>
        <begin position="1609"/>
        <end position="1707"/>
    </location>
</feature>
<dbReference type="GO" id="GO:0030658">
    <property type="term" value="C:transport vesicle membrane"/>
    <property type="evidence" value="ECO:0007669"/>
    <property type="project" value="UniProtKB-SubCell"/>
</dbReference>
<evidence type="ECO:0007829" key="27">
    <source>
        <dbReference type="PeptideAtlas" id="A0A498MDU7"/>
    </source>
</evidence>
<evidence type="ECO:0000256" key="18">
    <source>
        <dbReference type="PROSITE-ProRule" id="PRU00023"/>
    </source>
</evidence>
<evidence type="ECO:0000313" key="26">
    <source>
        <dbReference type="Proteomes" id="UP000290572"/>
    </source>
</evidence>
<dbReference type="Gene3D" id="3.40.850.10">
    <property type="entry name" value="Kinesin motor domain"/>
    <property type="match status" value="1"/>
</dbReference>
<evidence type="ECO:0000256" key="13">
    <source>
        <dbReference type="ARBA" id="ARBA00023235"/>
    </source>
</evidence>
<dbReference type="CDD" id="cd01233">
    <property type="entry name" value="PH_KIFIA_KIFIB"/>
    <property type="match status" value="1"/>
</dbReference>
<feature type="repeat" description="ANK" evidence="18">
    <location>
        <begin position="1718"/>
        <end position="1742"/>
    </location>
</feature>
<dbReference type="PROSITE" id="PS00411">
    <property type="entry name" value="KINESIN_MOTOR_1"/>
    <property type="match status" value="1"/>
</dbReference>
<keyword evidence="7 19" id="KW-0067">ATP-binding</keyword>
<feature type="compositionally biased region" description="Acidic residues" evidence="21">
    <location>
        <begin position="943"/>
        <end position="954"/>
    </location>
</feature>
<feature type="repeat" description="ANK" evidence="18">
    <location>
        <begin position="1786"/>
        <end position="1818"/>
    </location>
</feature>
<dbReference type="EC" id="5.6.1.3" evidence="17"/>
<dbReference type="InterPro" id="IPR008984">
    <property type="entry name" value="SMAD_FHA_dom_sf"/>
</dbReference>
<evidence type="ECO:0000256" key="11">
    <source>
        <dbReference type="ARBA" id="ARBA00023175"/>
    </source>
</evidence>
<feature type="region of interest" description="Disordered" evidence="21">
    <location>
        <begin position="2024"/>
        <end position="2067"/>
    </location>
</feature>
<dbReference type="InterPro" id="IPR036961">
    <property type="entry name" value="Kinesin_motor_dom_sf"/>
</dbReference>
<dbReference type="InterPro" id="IPR000253">
    <property type="entry name" value="FHA_dom"/>
</dbReference>
<dbReference type="Pfam" id="PF00169">
    <property type="entry name" value="PH"/>
    <property type="match status" value="1"/>
</dbReference>
<evidence type="ECO:0000256" key="9">
    <source>
        <dbReference type="ARBA" id="ARBA00023054"/>
    </source>
</evidence>
<dbReference type="Pfam" id="PF12423">
    <property type="entry name" value="KIF1B"/>
    <property type="match status" value="1"/>
</dbReference>
<dbReference type="Pfam" id="PF00225">
    <property type="entry name" value="Kinesin"/>
    <property type="match status" value="1"/>
</dbReference>
<dbReference type="PRINTS" id="PR00380">
    <property type="entry name" value="KINESINHEAVY"/>
</dbReference>
<evidence type="ECO:0000313" key="25">
    <source>
        <dbReference type="EMBL" id="RXN17266.1"/>
    </source>
</evidence>
<dbReference type="FunFam" id="3.40.850.10:FF:000004">
    <property type="entry name" value="Kinesin-like protein isoform 2"/>
    <property type="match status" value="1"/>
</dbReference>
<feature type="coiled-coil region" evidence="20">
    <location>
        <begin position="453"/>
        <end position="480"/>
    </location>
</feature>
<dbReference type="Pfam" id="PF12796">
    <property type="entry name" value="Ank_2"/>
    <property type="match status" value="2"/>
</dbReference>
<dbReference type="GO" id="GO:0045202">
    <property type="term" value="C:synapse"/>
    <property type="evidence" value="ECO:0007669"/>
    <property type="project" value="UniProtKB-SubCell"/>
</dbReference>
<comment type="subcellular location">
    <subcellularLocation>
        <location evidence="1">Cytoplasm</location>
        <location evidence="1">Cytoskeleton</location>
    </subcellularLocation>
    <subcellularLocation>
        <location evidence="2">Cytoplasmic vesicle</location>
        <location evidence="2">Secretory vesicle membrane</location>
    </subcellularLocation>
    <subcellularLocation>
        <location evidence="15">Synapse</location>
    </subcellularLocation>
</comment>
<dbReference type="Pfam" id="PF00498">
    <property type="entry name" value="FHA"/>
    <property type="match status" value="1"/>
</dbReference>
<keyword evidence="9 20" id="KW-0175">Coiled coil</keyword>
<evidence type="ECO:0000256" key="1">
    <source>
        <dbReference type="ARBA" id="ARBA00004245"/>
    </source>
</evidence>
<evidence type="ECO:0000256" key="12">
    <source>
        <dbReference type="ARBA" id="ARBA00023212"/>
    </source>
</evidence>
<dbReference type="InterPro" id="IPR049780">
    <property type="entry name" value="PH_KIFIA_KIFIB"/>
</dbReference>
<reference evidence="25 26" key="1">
    <citation type="submission" date="2018-03" db="EMBL/GenBank/DDBJ databases">
        <title>Draft genome sequence of Rohu Carp (Labeo rohita).</title>
        <authorList>
            <person name="Das P."/>
            <person name="Kushwaha B."/>
            <person name="Joshi C.G."/>
            <person name="Kumar D."/>
            <person name="Nagpure N.S."/>
            <person name="Sahoo L."/>
            <person name="Das S.P."/>
            <person name="Bit A."/>
            <person name="Patnaik S."/>
            <person name="Meher P.K."/>
            <person name="Jayasankar P."/>
            <person name="Koringa P.G."/>
            <person name="Patel N.V."/>
            <person name="Hinsu A.T."/>
            <person name="Kumar R."/>
            <person name="Pandey M."/>
            <person name="Agarwal S."/>
            <person name="Srivastava S."/>
            <person name="Singh M."/>
            <person name="Iquebal M.A."/>
            <person name="Jaiswal S."/>
            <person name="Angadi U.B."/>
            <person name="Kumar N."/>
            <person name="Raza M."/>
            <person name="Shah T.M."/>
            <person name="Rai A."/>
            <person name="Jena J.K."/>
        </authorList>
    </citation>
    <scope>NUCLEOTIDE SEQUENCE [LARGE SCALE GENOMIC DNA]</scope>
    <source>
        <strain evidence="25">DASCIFA01</strain>
        <tissue evidence="25">Testis</tissue>
    </source>
</reference>
<evidence type="ECO:0000256" key="6">
    <source>
        <dbReference type="ARBA" id="ARBA00022741"/>
    </source>
</evidence>
<dbReference type="InterPro" id="IPR022164">
    <property type="entry name" value="Kinesin-like"/>
</dbReference>
<dbReference type="Proteomes" id="UP000290572">
    <property type="component" value="Unassembled WGS sequence"/>
</dbReference>
<keyword evidence="26" id="KW-1185">Reference proteome</keyword>
<keyword evidence="27" id="KW-1267">Proteomics identification</keyword>
<feature type="region of interest" description="Disordered" evidence="21">
    <location>
        <begin position="2369"/>
        <end position="2389"/>
    </location>
</feature>
<dbReference type="GO" id="GO:0005524">
    <property type="term" value="F:ATP binding"/>
    <property type="evidence" value="ECO:0007669"/>
    <property type="project" value="UniProtKB-UniRule"/>
</dbReference>
<dbReference type="PROSITE" id="PS50003">
    <property type="entry name" value="PH_DOMAIN"/>
    <property type="match status" value="1"/>
</dbReference>
<sequence length="2668" mass="299793">MAGASVKVAVRVRPFNSREIGKESKCIIQMSGNTTTILNPKQPKETKSFNFDYSYWSHTTPEDVNYACQKQVYKDIGEEMLLHAFEGYNVCIFAYGQTGAGKSYTMMGKQEKDQEGIIPLLCEDLFTKISDNNDNSTSYSVEVSYMEIYCERVRDLLNPKNKGNLRVREHPLMGPYVEDLSKLAVTSYNDIQDLMDSGNKARTVAATNMNETSSRSHAVFNIIFTQKRHDSDTDNTSEKVSKISLVDLAGSERADSTGAKGTRLKEGANINKSLTTLGKVISALAEMDSVPNKNKKKKKVESFIPYRDSVLTWLLRENLGGNSRTAMVAALSPADINYDETLSTLRYADRAKQIRCNAVINEDPNNRLVRELKEEVARLKDLLYAQGLGDIIENLSNYKTNLNSIQAVNQRGDFSTVTNAMTGMSPSPSLSALSSRAGSISSLHDRIMFSPGSEEAIERLKETEKIIAELNETWEEKLRRTEAIRMEREALLAEMGVAMREDGGTVGVFSPKKTPHLVNLNEDPLMSECLLYYIKDGITKVGREDASSRQDIVLSGHFIKDEHCIFTSTTNASGEGTVVLEPCEEAETYVNGKRVTEPTVLRSGNRIIMGKSHVFRFNDPEQARQERERTPCADTPVEPVDWAFAQRELLEKQGIDMKQEMEQRLQELEDQYRKEREEASNLLEQQRLDYESKLEALQRQVDSRYYPETTEEEEEPEEEVPWTKRETELALWAFRKWRFYQFTSLRDLLWGNAIFLKEANAISVELKKKVQFQFVLLTDTLYSPLPPDLLPPSIAKDREKRLFPRTIVAVEVQDQKNGATHYWTLEKLRQRLDLMREMYDRAAEVPSTAVEDCDHMMSGGDPFYDRFPWFRLVGRSRVFGCTSTPILNTCMSERMSDLTLSPTLSDPDSDITELADERHYGKVEVEEEELDDLDDEIFMEDPGSELGREEEEDGVGERCPGVSDGQDPFYDRWPLFSLVGRAFVYLSNLLYPVPLVHRVAIVSEKGEVKGFLRVAVQAISADEEAPDYGSGVRQSGTAKISFEDQQFEKFQTETCTGGTSHTNTSQEELRIVEGEGQNSEMGLSADEVNNNTCAASPDIPNSPLKGGLECSLDVTQEKSLQHLKIGSNFTFRVTVLQASSISAEYADIFCQFNSLRPTRRQFPRVMPLSKPVPATKLNTLTRSTAGPCHCKYDLMAFFEICELEANGDYIPAVVDHRGGMPCHGTFLLHQGIQRRITVTIAHETGNDIEWKEVKELVIGRIRNTPEADETIIDPNILSLNILSSGYIRPSYDDRVSLGIDHRTFYRFEAAWDSSMHNSLLLNRVTPYGEKIYITLSAYLEMENCTQPTVITKDFCMVFYSRDAKLPASRSIRNLFSTGAFRPSESNRVTGVYELSLCHLADIGSPGMQRRRRRVLDTSVAYVRGEENLAGWRPRSDSLILDHQWELEKLSLLQEVEKTRHYLLLREKLEASLLLGQDSFCGKDLMDSPKASSPMFNPVVSLGLDSPNERQRELAAKCVRLLMHTFNRQYSQLSEMSASLLSASSPLSTLTPSSTCPSLVDGHYGSPDLRGAEANSGASSPDLDPFSPIERKPRSCTFIPNIQEIRVSPIVSKKGYLHFHETHTSGWVKRYIVVRRPYVYLYRSERDCVERAVINLSSAQVEYSEDQHAMLRAPNTFAVCTEHRNILLQAGNDKEMHDWLYAFNPLLAGTISPTITDAQGASPVHHAARCGQLECLEFLVNDGCFPCHTRTKNGATAAHDAAATGHVRELQWLLRQNKCGIEDRDGEGATALHLAARFGHAEAVQWLLFEGGSTEAETDCGARPVHYAAASGDLTSLKLLMSCSPRCVDCQTGTGATPLYLACQEGHLHLVEYLVKDCGANVHVQARDGMSVLHAAAHMGHYALVVWLASFTDLDLSCQDKDGATALHFAASEGHHRIVERLLLMGAKCCRVLLNNHISPLERDSDGFTAVELAEYNGYHDCANFLRDADAHQSADIVLIEEERTLFSTADPYQDIKDLSCELGHSGRMENSKQPVNEVPPQPRPSPAYPDNSSALPASSQAKKGGAGTIQVASTVVTSFNMRKHLEEEEAVLSQKSLRSLRQAGITAVFTGQTINKGQNEIVPLAALEANLADIDSLIPTHDENGRPIAEWKRQVMVRKLQARLQDEDVHSRKDNSDEHTEVDGWRYSQVHNVILGPFGELLTEDDLVYLEGQIETISLQKRCQAYELELARLAEELRTILPAPIVNITVNTQSQQLPNMEESLPLPVWYSRISNIVKSMSLLLTNISETNSEDGISKMPNTDLASVFTYQPERQSSIKGRRQKVEMEIQQSGVSVRNLRSNFEGQIGNIYPFAGLLNNTSDAKQQKLTASTNRKEQQMGTTQSTDINHINDSGIKCQQAPGKDGNKVVETTCLRKERIVVLFLSHWKRSAYAISMRAKMKQELGTLTGEAITAPVSKPGTRSLYHLYRQRTAIDKMIGNWKRIASGVPSRQIRSLQKKHVTYSPEQFLPRVDGAPVAYDSLTLDLFMLGYFHILELDLPAEERKMRHLLCFEVFDHVGNFPWEAVRDFHRAVLREIEAGRREWKDGFEDIKMQYFGKRENAKSVKNSCAGVKAVPQVIIENTVSVDGGHPSGDESNDFSMFSNDEICKYIDRSFTFWKEKEAELFDF</sequence>
<dbReference type="SUPFAM" id="SSF50729">
    <property type="entry name" value="PH domain-like"/>
    <property type="match status" value="1"/>
</dbReference>
<feature type="compositionally biased region" description="Polar residues" evidence="21">
    <location>
        <begin position="2050"/>
        <end position="2061"/>
    </location>
</feature>
<dbReference type="SUPFAM" id="SSF48403">
    <property type="entry name" value="Ankyrin repeat"/>
    <property type="match status" value="1"/>
</dbReference>
<feature type="repeat" description="ANK" evidence="18">
    <location>
        <begin position="1921"/>
        <end position="1946"/>
    </location>
</feature>
<feature type="repeat" description="ANK" evidence="18">
    <location>
        <begin position="1853"/>
        <end position="1875"/>
    </location>
</feature>
<dbReference type="InterPro" id="IPR036770">
    <property type="entry name" value="Ankyrin_rpt-contain_sf"/>
</dbReference>
<organism evidence="25 26">
    <name type="scientific">Labeo rohita</name>
    <name type="common">Indian major carp</name>
    <name type="synonym">Cyprinus rohita</name>
    <dbReference type="NCBI Taxonomy" id="84645"/>
    <lineage>
        <taxon>Eukaryota</taxon>
        <taxon>Metazoa</taxon>
        <taxon>Chordata</taxon>
        <taxon>Craniata</taxon>
        <taxon>Vertebrata</taxon>
        <taxon>Euteleostomi</taxon>
        <taxon>Actinopterygii</taxon>
        <taxon>Neopterygii</taxon>
        <taxon>Teleostei</taxon>
        <taxon>Ostariophysi</taxon>
        <taxon>Cypriniformes</taxon>
        <taxon>Cyprinidae</taxon>
        <taxon>Labeoninae</taxon>
        <taxon>Labeonini</taxon>
        <taxon>Labeo</taxon>
    </lineage>
</organism>
<dbReference type="SUPFAM" id="SSF52540">
    <property type="entry name" value="P-loop containing nucleoside triphosphate hydrolases"/>
    <property type="match status" value="1"/>
</dbReference>
<dbReference type="CDD" id="cd01365">
    <property type="entry name" value="KISc_KIF1A_KIF1B"/>
    <property type="match status" value="1"/>
</dbReference>
<feature type="domain" description="FHA" evidence="23">
    <location>
        <begin position="539"/>
        <end position="595"/>
    </location>
</feature>
<dbReference type="Gene3D" id="6.10.250.2520">
    <property type="match status" value="1"/>
</dbReference>
<keyword evidence="4" id="KW-0597">Phosphoprotein</keyword>
<dbReference type="Pfam" id="PF12473">
    <property type="entry name" value="DUF3694"/>
    <property type="match status" value="1"/>
</dbReference>
<evidence type="ECO:0000256" key="21">
    <source>
        <dbReference type="SAM" id="MobiDB-lite"/>
    </source>
</evidence>
<dbReference type="GO" id="GO:0005874">
    <property type="term" value="C:microtubule"/>
    <property type="evidence" value="ECO:0007669"/>
    <property type="project" value="UniProtKB-KW"/>
</dbReference>
<dbReference type="SMART" id="SM00240">
    <property type="entry name" value="FHA"/>
    <property type="match status" value="1"/>
</dbReference>
<dbReference type="Gene3D" id="1.25.40.20">
    <property type="entry name" value="Ankyrin repeat-containing domain"/>
    <property type="match status" value="2"/>
</dbReference>
<dbReference type="PROSITE" id="PS50067">
    <property type="entry name" value="KINESIN_MOTOR_2"/>
    <property type="match status" value="1"/>
</dbReference>
<dbReference type="GO" id="GO:0048731">
    <property type="term" value="P:system development"/>
    <property type="evidence" value="ECO:0007669"/>
    <property type="project" value="UniProtKB-ARBA"/>
</dbReference>
<keyword evidence="8" id="KW-0770">Synapse</keyword>
<evidence type="ECO:0000256" key="15">
    <source>
        <dbReference type="ARBA" id="ARBA00034103"/>
    </source>
</evidence>
<evidence type="ECO:0000256" key="16">
    <source>
        <dbReference type="ARBA" id="ARBA00050273"/>
    </source>
</evidence>
<name>A0A498MDU7_LABRO</name>
<dbReference type="InterPro" id="IPR001752">
    <property type="entry name" value="Kinesin_motor_dom"/>
</dbReference>
<dbReference type="InterPro" id="IPR002110">
    <property type="entry name" value="Ankyrin_rpt"/>
</dbReference>
<protein>
    <recommendedName>
        <fullName evidence="17">plus-end-directed kinesin ATPase</fullName>
        <ecNumber evidence="17">5.6.1.3</ecNumber>
    </recommendedName>
</protein>
<dbReference type="PANTHER" id="PTHR47117">
    <property type="entry name" value="STAR-RELATED LIPID TRANSFER PROTEIN 9"/>
    <property type="match status" value="1"/>
</dbReference>
<feature type="domain" description="Kinesin motor" evidence="24">
    <location>
        <begin position="5"/>
        <end position="354"/>
    </location>
</feature>
<dbReference type="EMBL" id="QBIY01012750">
    <property type="protein sequence ID" value="RXN17266.1"/>
    <property type="molecule type" value="Genomic_DNA"/>
</dbReference>
<evidence type="ECO:0000259" key="23">
    <source>
        <dbReference type="PROSITE" id="PS50006"/>
    </source>
</evidence>
<dbReference type="InterPro" id="IPR019821">
    <property type="entry name" value="Kinesin_motor_CS"/>
</dbReference>
<accession>A0A498MDU7</accession>
<dbReference type="SMART" id="SM00233">
    <property type="entry name" value="PH"/>
    <property type="match status" value="1"/>
</dbReference>
<evidence type="ECO:0000256" key="3">
    <source>
        <dbReference type="ARBA" id="ARBA00022490"/>
    </source>
</evidence>